<dbReference type="OrthoDB" id="6362516at2759"/>
<gene>
    <name evidence="2" type="ORF">FKW44_007909</name>
</gene>
<proteinExistence type="predicted"/>
<dbReference type="AlphaFoldDB" id="A0A7T8KFG6"/>
<organism evidence="2 3">
    <name type="scientific">Caligus rogercresseyi</name>
    <name type="common">Sea louse</name>
    <dbReference type="NCBI Taxonomy" id="217165"/>
    <lineage>
        <taxon>Eukaryota</taxon>
        <taxon>Metazoa</taxon>
        <taxon>Ecdysozoa</taxon>
        <taxon>Arthropoda</taxon>
        <taxon>Crustacea</taxon>
        <taxon>Multicrustacea</taxon>
        <taxon>Hexanauplia</taxon>
        <taxon>Copepoda</taxon>
        <taxon>Siphonostomatoida</taxon>
        <taxon>Caligidae</taxon>
        <taxon>Caligus</taxon>
    </lineage>
</organism>
<accession>A0A7T8KFG6</accession>
<evidence type="ECO:0000313" key="2">
    <source>
        <dbReference type="EMBL" id="QQP54916.1"/>
    </source>
</evidence>
<keyword evidence="3" id="KW-1185">Reference proteome</keyword>
<evidence type="ECO:0000313" key="3">
    <source>
        <dbReference type="Proteomes" id="UP000595437"/>
    </source>
</evidence>
<evidence type="ECO:0000256" key="1">
    <source>
        <dbReference type="SAM" id="MobiDB-lite"/>
    </source>
</evidence>
<dbReference type="Proteomes" id="UP000595437">
    <property type="component" value="Chromosome 5"/>
</dbReference>
<feature type="compositionally biased region" description="Low complexity" evidence="1">
    <location>
        <begin position="68"/>
        <end position="82"/>
    </location>
</feature>
<sequence>MSNKKGITDAEVINKEWIEYWKAFFFEAFDFEARRRRARLMQDHHICSRDLEQYYRLKSNSLEEQVESRLSSSRPGSSSSRSTLKDVEEDKEEVPLISTFRLMSALEGILEELGPTVVRLMGKANAMEVNDGFGSSSAMIHEEEVFTLLWKAKEKLDYKIQHELIQAGQVTPAKVCLSNMAALIKRSSCELPREPPNPKLSNEISIRASIAKTVVEQFDAQGKMITESQLASIVEMEYARVKDCVGATSTSSTPAVVEPTGPKTIELMDFKQKPEMEEEVISTPKSEEDLEKMTCKQLADIFKRFREFNKVTRCMILDYMKKIEKTNPARVTDMKKIIHSKT</sequence>
<protein>
    <submittedName>
        <fullName evidence="2">Uncharacterized protein CG7065 -like protein</fullName>
    </submittedName>
</protein>
<reference evidence="3" key="1">
    <citation type="submission" date="2021-01" db="EMBL/GenBank/DDBJ databases">
        <title>Caligus Genome Assembly.</title>
        <authorList>
            <person name="Gallardo-Escarate C."/>
        </authorList>
    </citation>
    <scope>NUCLEOTIDE SEQUENCE [LARGE SCALE GENOMIC DNA]</scope>
</reference>
<dbReference type="EMBL" id="CP045894">
    <property type="protein sequence ID" value="QQP54916.1"/>
    <property type="molecule type" value="Genomic_DNA"/>
</dbReference>
<name>A0A7T8KFG6_CALRO</name>
<feature type="region of interest" description="Disordered" evidence="1">
    <location>
        <begin position="66"/>
        <end position="88"/>
    </location>
</feature>